<dbReference type="GO" id="GO:0009941">
    <property type="term" value="C:chloroplast envelope"/>
    <property type="evidence" value="ECO:0007669"/>
    <property type="project" value="TreeGrafter"/>
</dbReference>
<keyword evidence="3" id="KW-1185">Reference proteome</keyword>
<gene>
    <name evidence="2" type="ORF">Sango_1477300</name>
</gene>
<reference evidence="2" key="2">
    <citation type="journal article" date="2024" name="Plant">
        <title>Genomic evolution and insights into agronomic trait innovations of Sesamum species.</title>
        <authorList>
            <person name="Miao H."/>
            <person name="Wang L."/>
            <person name="Qu L."/>
            <person name="Liu H."/>
            <person name="Sun Y."/>
            <person name="Le M."/>
            <person name="Wang Q."/>
            <person name="Wei S."/>
            <person name="Zheng Y."/>
            <person name="Lin W."/>
            <person name="Duan Y."/>
            <person name="Cao H."/>
            <person name="Xiong S."/>
            <person name="Wang X."/>
            <person name="Wei L."/>
            <person name="Li C."/>
            <person name="Ma Q."/>
            <person name="Ju M."/>
            <person name="Zhao R."/>
            <person name="Li G."/>
            <person name="Mu C."/>
            <person name="Tian Q."/>
            <person name="Mei H."/>
            <person name="Zhang T."/>
            <person name="Gao T."/>
            <person name="Zhang H."/>
        </authorList>
    </citation>
    <scope>NUCLEOTIDE SEQUENCE</scope>
    <source>
        <strain evidence="2">K16</strain>
    </source>
</reference>
<organism evidence="2 3">
    <name type="scientific">Sesamum angolense</name>
    <dbReference type="NCBI Taxonomy" id="2727404"/>
    <lineage>
        <taxon>Eukaryota</taxon>
        <taxon>Viridiplantae</taxon>
        <taxon>Streptophyta</taxon>
        <taxon>Embryophyta</taxon>
        <taxon>Tracheophyta</taxon>
        <taxon>Spermatophyta</taxon>
        <taxon>Magnoliopsida</taxon>
        <taxon>eudicotyledons</taxon>
        <taxon>Gunneridae</taxon>
        <taxon>Pentapetalae</taxon>
        <taxon>asterids</taxon>
        <taxon>lamiids</taxon>
        <taxon>Lamiales</taxon>
        <taxon>Pedaliaceae</taxon>
        <taxon>Sesamum</taxon>
    </lineage>
</organism>
<dbReference type="AlphaFoldDB" id="A0AAE2BSS0"/>
<dbReference type="EMBL" id="JACGWL010000008">
    <property type="protein sequence ID" value="KAK4396407.1"/>
    <property type="molecule type" value="Genomic_DNA"/>
</dbReference>
<evidence type="ECO:0000313" key="3">
    <source>
        <dbReference type="Proteomes" id="UP001289374"/>
    </source>
</evidence>
<evidence type="ECO:0000256" key="1">
    <source>
        <dbReference type="SAM" id="Phobius"/>
    </source>
</evidence>
<keyword evidence="1" id="KW-1133">Transmembrane helix</keyword>
<protein>
    <submittedName>
        <fullName evidence="2">Uncharacterized protein</fullName>
    </submittedName>
</protein>
<proteinExistence type="predicted"/>
<dbReference type="Proteomes" id="UP001289374">
    <property type="component" value="Unassembled WGS sequence"/>
</dbReference>
<dbReference type="PANTHER" id="PTHR36737">
    <property type="entry name" value="EXPRESSED PROTEIN"/>
    <property type="match status" value="1"/>
</dbReference>
<comment type="caution">
    <text evidence="2">The sequence shown here is derived from an EMBL/GenBank/DDBJ whole genome shotgun (WGS) entry which is preliminary data.</text>
</comment>
<dbReference type="PANTHER" id="PTHR36737:SF1">
    <property type="entry name" value="EXPRESSED PROTEIN"/>
    <property type="match status" value="1"/>
</dbReference>
<keyword evidence="1" id="KW-0812">Transmembrane</keyword>
<accession>A0AAE2BSS0</accession>
<reference evidence="2" key="1">
    <citation type="submission" date="2020-06" db="EMBL/GenBank/DDBJ databases">
        <authorList>
            <person name="Li T."/>
            <person name="Hu X."/>
            <person name="Zhang T."/>
            <person name="Song X."/>
            <person name="Zhang H."/>
            <person name="Dai N."/>
            <person name="Sheng W."/>
            <person name="Hou X."/>
            <person name="Wei L."/>
        </authorList>
    </citation>
    <scope>NUCLEOTIDE SEQUENCE</scope>
    <source>
        <strain evidence="2">K16</strain>
        <tissue evidence="2">Leaf</tissue>
    </source>
</reference>
<name>A0AAE2BSS0_9LAMI</name>
<evidence type="ECO:0000313" key="2">
    <source>
        <dbReference type="EMBL" id="KAK4396407.1"/>
    </source>
</evidence>
<feature type="transmembrane region" description="Helical" evidence="1">
    <location>
        <begin position="24"/>
        <end position="45"/>
    </location>
</feature>
<sequence length="194" mass="21392">MAAKGLIRKEGEDLSCVGVQCYKLAFLIITATTMIGCFVSSILVIRTRKFYKGDIYKKFREQDISGSTANVEKRRSCSATRCPLESILCCETNSENSSLSRSSRPSDPYSNYAFSVMKHEDPIGSGLGKEAVVEAAGPDCLVPGLTAPIKLLGLKVWPIEMDLKFMEPVGRELKSIGRFMDSAVDLMNKSFIDR</sequence>
<keyword evidence="1" id="KW-0472">Membrane</keyword>